<dbReference type="Pfam" id="PF00564">
    <property type="entry name" value="PB1"/>
    <property type="match status" value="1"/>
</dbReference>
<dbReference type="Gene3D" id="3.10.20.90">
    <property type="entry name" value="Phosphatidylinositol 3-kinase Catalytic Subunit, Chain A, domain 1"/>
    <property type="match status" value="1"/>
</dbReference>
<evidence type="ECO:0000259" key="1">
    <source>
        <dbReference type="PROSITE" id="PS51745"/>
    </source>
</evidence>
<dbReference type="OrthoDB" id="9450131at2759"/>
<gene>
    <name evidence="2" type="ORF">CONCODRAFT_15473</name>
</gene>
<dbReference type="Proteomes" id="UP000070444">
    <property type="component" value="Unassembled WGS sequence"/>
</dbReference>
<evidence type="ECO:0000313" key="2">
    <source>
        <dbReference type="EMBL" id="KXN73457.1"/>
    </source>
</evidence>
<dbReference type="SMART" id="SM00666">
    <property type="entry name" value="PB1"/>
    <property type="match status" value="1"/>
</dbReference>
<evidence type="ECO:0000313" key="3">
    <source>
        <dbReference type="Proteomes" id="UP000070444"/>
    </source>
</evidence>
<dbReference type="InterPro" id="IPR000270">
    <property type="entry name" value="PB1_dom"/>
</dbReference>
<reference evidence="2 3" key="1">
    <citation type="journal article" date="2015" name="Genome Biol. Evol.">
        <title>Phylogenomic analyses indicate that early fungi evolved digesting cell walls of algal ancestors of land plants.</title>
        <authorList>
            <person name="Chang Y."/>
            <person name="Wang S."/>
            <person name="Sekimoto S."/>
            <person name="Aerts A.L."/>
            <person name="Choi C."/>
            <person name="Clum A."/>
            <person name="LaButti K.M."/>
            <person name="Lindquist E.A."/>
            <person name="Yee Ngan C."/>
            <person name="Ohm R.A."/>
            <person name="Salamov A.A."/>
            <person name="Grigoriev I.V."/>
            <person name="Spatafora J.W."/>
            <person name="Berbee M.L."/>
        </authorList>
    </citation>
    <scope>NUCLEOTIDE SEQUENCE [LARGE SCALE GENOMIC DNA]</scope>
    <source>
        <strain evidence="2 3">NRRL 28638</strain>
    </source>
</reference>
<keyword evidence="3" id="KW-1185">Reference proteome</keyword>
<accession>A0A137PEP5</accession>
<dbReference type="CDD" id="cd05992">
    <property type="entry name" value="PB1"/>
    <property type="match status" value="1"/>
</dbReference>
<dbReference type="PROSITE" id="PS51745">
    <property type="entry name" value="PB1"/>
    <property type="match status" value="1"/>
</dbReference>
<organism evidence="2 3">
    <name type="scientific">Conidiobolus coronatus (strain ATCC 28846 / CBS 209.66 / NRRL 28638)</name>
    <name type="common">Delacroixia coronata</name>
    <dbReference type="NCBI Taxonomy" id="796925"/>
    <lineage>
        <taxon>Eukaryota</taxon>
        <taxon>Fungi</taxon>
        <taxon>Fungi incertae sedis</taxon>
        <taxon>Zoopagomycota</taxon>
        <taxon>Entomophthoromycotina</taxon>
        <taxon>Entomophthoromycetes</taxon>
        <taxon>Entomophthorales</taxon>
        <taxon>Ancylistaceae</taxon>
        <taxon>Conidiobolus</taxon>
    </lineage>
</organism>
<name>A0A137PEP5_CONC2</name>
<dbReference type="InterPro" id="IPR053793">
    <property type="entry name" value="PB1-like"/>
</dbReference>
<protein>
    <recommendedName>
        <fullName evidence="1">PB1 domain-containing protein</fullName>
    </recommendedName>
</protein>
<dbReference type="AlphaFoldDB" id="A0A137PEP5"/>
<dbReference type="EMBL" id="KQ964436">
    <property type="protein sequence ID" value="KXN73457.1"/>
    <property type="molecule type" value="Genomic_DNA"/>
</dbReference>
<dbReference type="STRING" id="796925.A0A137PEP5"/>
<sequence>MKVKCHYTQTFVLAMSSNSAYPKILSRIRQKFNNQNLMLKYRDEDNDWVSVVDQGDLDIARGFFGGDSVRSNKLEVWCYDPSKSVINTR</sequence>
<feature type="domain" description="PB1" evidence="1">
    <location>
        <begin position="1"/>
        <end position="72"/>
    </location>
</feature>
<dbReference type="SUPFAM" id="SSF54277">
    <property type="entry name" value="CAD &amp; PB1 domains"/>
    <property type="match status" value="1"/>
</dbReference>
<proteinExistence type="predicted"/>